<name>A0A5C6ZHB9_9FLAO</name>
<feature type="domain" description="TPM" evidence="3">
    <location>
        <begin position="50"/>
        <end position="173"/>
    </location>
</feature>
<gene>
    <name evidence="4" type="ORF">ESY86_12335</name>
</gene>
<organism evidence="4 5">
    <name type="scientific">Subsaximicrobium wynnwilliamsii</name>
    <dbReference type="NCBI Taxonomy" id="291179"/>
    <lineage>
        <taxon>Bacteria</taxon>
        <taxon>Pseudomonadati</taxon>
        <taxon>Bacteroidota</taxon>
        <taxon>Flavobacteriia</taxon>
        <taxon>Flavobacteriales</taxon>
        <taxon>Flavobacteriaceae</taxon>
        <taxon>Subsaximicrobium</taxon>
    </lineage>
</organism>
<dbReference type="Proteomes" id="UP000321578">
    <property type="component" value="Unassembled WGS sequence"/>
</dbReference>
<feature type="chain" id="PRO_5022672476" evidence="2">
    <location>
        <begin position="37"/>
        <end position="287"/>
    </location>
</feature>
<dbReference type="InterPro" id="IPR007621">
    <property type="entry name" value="TPM_dom"/>
</dbReference>
<sequence>MIFWDRANVARENSRTTWRGFLLAMALMLCSSMSFAQFDIPPVPKEQTSVYDYVDLLSASEKSNLEQKLIRYSDTTSTQILVAIIASTKGENIGLLAPKWAQKWGIGQAKEDNGVFILLAREDRKIWISPGYGVEDRLTAGITGELTRNVIIPQFKRGDYYEGLNQGADAIFDVLTGKYQATRKQSNNSQGLPMGTFLFIFVVFVVLMVIFSKKRGGGGGSGGKRSGGVSLLDAIILSNLGRGSFGGRSSGGGIFGGGSSGGGFGGGGFGGGFGGGGFSGGGAGGSW</sequence>
<keyword evidence="5" id="KW-1185">Reference proteome</keyword>
<protein>
    <submittedName>
        <fullName evidence="4">TPM domain-containing protein</fullName>
    </submittedName>
</protein>
<dbReference type="Pfam" id="PF04536">
    <property type="entry name" value="TPM_phosphatase"/>
    <property type="match status" value="1"/>
</dbReference>
<keyword evidence="1" id="KW-0472">Membrane</keyword>
<evidence type="ECO:0000313" key="4">
    <source>
        <dbReference type="EMBL" id="TXD88580.1"/>
    </source>
</evidence>
<dbReference type="OrthoDB" id="9810918at2"/>
<keyword evidence="1" id="KW-1133">Transmembrane helix</keyword>
<dbReference type="PANTHER" id="PTHR30373">
    <property type="entry name" value="UPF0603 PROTEIN YGCG"/>
    <property type="match status" value="1"/>
</dbReference>
<proteinExistence type="predicted"/>
<keyword evidence="1" id="KW-0812">Transmembrane</keyword>
<dbReference type="RefSeq" id="WP_147086948.1">
    <property type="nucleotide sequence ID" value="NZ_VORM01000013.1"/>
</dbReference>
<evidence type="ECO:0000256" key="2">
    <source>
        <dbReference type="SAM" id="SignalP"/>
    </source>
</evidence>
<dbReference type="PANTHER" id="PTHR30373:SF2">
    <property type="entry name" value="UPF0603 PROTEIN YGCG"/>
    <property type="match status" value="1"/>
</dbReference>
<dbReference type="EMBL" id="VORO01000013">
    <property type="protein sequence ID" value="TXD88580.1"/>
    <property type="molecule type" value="Genomic_DNA"/>
</dbReference>
<accession>A0A5C6ZHB9</accession>
<reference evidence="4 5" key="1">
    <citation type="submission" date="2019-08" db="EMBL/GenBank/DDBJ databases">
        <title>Genomes of Subsaximicrobium wynnwilliamsii strains.</title>
        <authorList>
            <person name="Bowman J.P."/>
        </authorList>
    </citation>
    <scope>NUCLEOTIDE SEQUENCE [LARGE SCALE GENOMIC DNA]</scope>
    <source>
        <strain evidence="4 5">2-80-2</strain>
    </source>
</reference>
<comment type="caution">
    <text evidence="4">The sequence shown here is derived from an EMBL/GenBank/DDBJ whole genome shotgun (WGS) entry which is preliminary data.</text>
</comment>
<dbReference type="AlphaFoldDB" id="A0A5C6ZHB9"/>
<evidence type="ECO:0000256" key="1">
    <source>
        <dbReference type="SAM" id="Phobius"/>
    </source>
</evidence>
<feature type="signal peptide" evidence="2">
    <location>
        <begin position="1"/>
        <end position="36"/>
    </location>
</feature>
<evidence type="ECO:0000313" key="5">
    <source>
        <dbReference type="Proteomes" id="UP000321578"/>
    </source>
</evidence>
<dbReference type="Gene3D" id="3.10.310.50">
    <property type="match status" value="1"/>
</dbReference>
<keyword evidence="2" id="KW-0732">Signal</keyword>
<feature type="transmembrane region" description="Helical" evidence="1">
    <location>
        <begin position="192"/>
        <end position="211"/>
    </location>
</feature>
<evidence type="ECO:0000259" key="3">
    <source>
        <dbReference type="Pfam" id="PF04536"/>
    </source>
</evidence>